<dbReference type="GO" id="GO:0046677">
    <property type="term" value="P:response to antibiotic"/>
    <property type="evidence" value="ECO:0007669"/>
    <property type="project" value="UniProtKB-KW"/>
</dbReference>
<evidence type="ECO:0000259" key="28">
    <source>
        <dbReference type="Pfam" id="PF00905"/>
    </source>
</evidence>
<dbReference type="GO" id="GO:0009002">
    <property type="term" value="F:serine-type D-Ala-D-Ala carboxypeptidase activity"/>
    <property type="evidence" value="ECO:0007669"/>
    <property type="project" value="UniProtKB-EC"/>
</dbReference>
<comment type="subcellular location">
    <subcellularLocation>
        <location evidence="2">Cell membrane</location>
        <topology evidence="2">Single-pass type II membrane protein</topology>
    </subcellularLocation>
</comment>
<evidence type="ECO:0000256" key="10">
    <source>
        <dbReference type="ARBA" id="ARBA00022670"/>
    </source>
</evidence>
<evidence type="ECO:0000313" key="30">
    <source>
        <dbReference type="EMBL" id="EDK24997.1"/>
    </source>
</evidence>
<feature type="compositionally biased region" description="Low complexity" evidence="27">
    <location>
        <begin position="803"/>
        <end position="821"/>
    </location>
</feature>
<feature type="region of interest" description="Disordered" evidence="27">
    <location>
        <begin position="780"/>
        <end position="853"/>
    </location>
</feature>
<dbReference type="InterPro" id="IPR036950">
    <property type="entry name" value="PBP_transglycosylase"/>
</dbReference>
<evidence type="ECO:0000256" key="4">
    <source>
        <dbReference type="ARBA" id="ARBA00007090"/>
    </source>
</evidence>
<keyword evidence="10" id="KW-0645">Protease</keyword>
<dbReference type="HOGENOM" id="CLU_006354_2_2_9"/>
<sequence>MLFVNYGKNNLSKRKSSISSKKKMKKKRVGVRFFKAVITCMLLLVVIGLVGGIIFAKKIIDNTPDVSAEDIQPKGFTTTIVDQNGTVIDTLKDSDSNRVYRTYDEITAKTDFLPHAFVAIEDERFYEHNGIDIQGILRAGVVGVMNGFDFTEGASTLTQQLIKNNVFDFVNEKTFFDRVERKLQEQYLALAFEKEMNKNEILEAYLNTINLGQGCLGVQTASTRYFNKDVADLTLSECAVIAAITQNPTEYDPVTNPESNAKRREKVLGNMLEQKYIDQAQYDEALADPVYDRILQTAAITEDTTPYSYFTDALIEDVIQDLMDEKGYSETQAYNLLYSEGLTIKSTQDLAIQQICDEEASNDAYYPIVEYGITDYALTIHRADGSAENYSKENLKQYLISVRGSAAPFVFSSEDEAKASIEQYKGTLGINTDAGDIVDERLNITLQPQVSVVLMDQYTGHVKAIVGGRGAKTTSLSLNRATASPKQPGSCFKVLSTYAPGLNECGMTLATTIKDEPYRYASGQPVNNWDNKYIGSARVRYAIEHSMNVCAVRTLTETVGLEKGYKYLENFGFTTLVNNDPNYPGMSDIAQATALGGITRGVYNIEMTAAYAAIANSGIYTEPLLYTEILDHDGNVLIDNSKPITRRVLKESTAFLLTSAMQDVINRGTGTPARLNNMPAAGKTGTTENSTDLWLSAYTPYYTCSVWTGYDEDKTLEQFWNQSWHEVIWKHIMDRIHAELEYKNFTPPASVVQRTICTQTGKLAVNGCPSITEYFDKDTLTKETCPGHGKTDDESKDDENNEDNSTNNNSGSSENLGNTNGDDGDDVDPIPPTPDPEPNPEPEGPEVIPQSRN</sequence>
<dbReference type="Pfam" id="PF00912">
    <property type="entry name" value="Transgly"/>
    <property type="match status" value="1"/>
</dbReference>
<evidence type="ECO:0000256" key="22">
    <source>
        <dbReference type="ARBA" id="ARBA00023316"/>
    </source>
</evidence>
<keyword evidence="14" id="KW-0378">Hydrolase</keyword>
<dbReference type="InterPro" id="IPR012338">
    <property type="entry name" value="Beta-lactam/transpept-like"/>
</dbReference>
<keyword evidence="9" id="KW-0121">Carboxypeptidase</keyword>
<evidence type="ECO:0000256" key="27">
    <source>
        <dbReference type="SAM" id="MobiDB-lite"/>
    </source>
</evidence>
<evidence type="ECO:0000256" key="3">
    <source>
        <dbReference type="ARBA" id="ARBA00004752"/>
    </source>
</evidence>
<protein>
    <recommendedName>
        <fullName evidence="7">Penicillin-binding protein 1A</fullName>
        <ecNumber evidence="24">2.4.99.28</ecNumber>
        <ecNumber evidence="6">3.4.16.4</ecNumber>
    </recommendedName>
</protein>
<evidence type="ECO:0000256" key="26">
    <source>
        <dbReference type="ARBA" id="ARBA00060592"/>
    </source>
</evidence>
<dbReference type="Gene3D" id="1.10.3810.10">
    <property type="entry name" value="Biosynthetic peptidoglycan transglycosylase-like"/>
    <property type="match status" value="1"/>
</dbReference>
<dbReference type="PANTHER" id="PTHR32282:SF11">
    <property type="entry name" value="PENICILLIN-BINDING PROTEIN 1B"/>
    <property type="match status" value="1"/>
</dbReference>
<dbReference type="CAZy" id="GT51">
    <property type="family name" value="Glycosyltransferase Family 51"/>
</dbReference>
<dbReference type="GO" id="GO:0008955">
    <property type="term" value="F:peptidoglycan glycosyltransferase activity"/>
    <property type="evidence" value="ECO:0007669"/>
    <property type="project" value="UniProtKB-EC"/>
</dbReference>
<evidence type="ECO:0000256" key="6">
    <source>
        <dbReference type="ARBA" id="ARBA00012448"/>
    </source>
</evidence>
<keyword evidence="21" id="KW-0511">Multifunctional enzyme</keyword>
<dbReference type="Gene3D" id="3.40.710.10">
    <property type="entry name" value="DD-peptidase/beta-lactamase superfamily"/>
    <property type="match status" value="1"/>
</dbReference>
<keyword evidence="12" id="KW-0808">Transferase</keyword>
<dbReference type="PaxDb" id="411460-RUMTOR_00799"/>
<accession>A5KKP6</accession>
<comment type="function">
    <text evidence="1">Cell wall formation. Synthesis of cross-linked peptidoglycan from the lipid intermediates. The enzyme has a penicillin-insensitive transglycosylase N-terminal domain (formation of linear glycan strands) and a penicillin-sensitive transpeptidase C-terminal domain (cross-linking of the peptide subunits).</text>
</comment>
<keyword evidence="22" id="KW-0961">Cell wall biogenesis/degradation</keyword>
<evidence type="ECO:0000259" key="29">
    <source>
        <dbReference type="Pfam" id="PF00912"/>
    </source>
</evidence>
<comment type="pathway">
    <text evidence="26">Glycan biosynthesis.</text>
</comment>
<dbReference type="Proteomes" id="UP000003577">
    <property type="component" value="Unassembled WGS sequence"/>
</dbReference>
<evidence type="ECO:0000256" key="13">
    <source>
        <dbReference type="ARBA" id="ARBA00022692"/>
    </source>
</evidence>
<evidence type="ECO:0000256" key="18">
    <source>
        <dbReference type="ARBA" id="ARBA00022989"/>
    </source>
</evidence>
<evidence type="ECO:0000256" key="16">
    <source>
        <dbReference type="ARBA" id="ARBA00022968"/>
    </source>
</evidence>
<dbReference type="SUPFAM" id="SSF56601">
    <property type="entry name" value="beta-lactamase/transpeptidase-like"/>
    <property type="match status" value="1"/>
</dbReference>
<dbReference type="PANTHER" id="PTHR32282">
    <property type="entry name" value="BINDING PROTEIN TRANSPEPTIDASE, PUTATIVE-RELATED"/>
    <property type="match status" value="1"/>
</dbReference>
<dbReference type="GO" id="GO:0030288">
    <property type="term" value="C:outer membrane-bounded periplasmic space"/>
    <property type="evidence" value="ECO:0007669"/>
    <property type="project" value="TreeGrafter"/>
</dbReference>
<name>A5KKP6_9FIRM</name>
<dbReference type="InterPro" id="IPR023346">
    <property type="entry name" value="Lysozyme-like_dom_sf"/>
</dbReference>
<dbReference type="EMBL" id="AAVP02000002">
    <property type="protein sequence ID" value="EDK24997.1"/>
    <property type="molecule type" value="Genomic_DNA"/>
</dbReference>
<comment type="catalytic activity">
    <reaction evidence="25">
        <text>[GlcNAc-(1-&gt;4)-Mur2Ac(oyl-L-Ala-gamma-D-Glu-L-Lys-D-Ala-D-Ala)](n)-di-trans,octa-cis-undecaprenyl diphosphate + beta-D-GlcNAc-(1-&gt;4)-Mur2Ac(oyl-L-Ala-gamma-D-Glu-L-Lys-D-Ala-D-Ala)-di-trans,octa-cis-undecaprenyl diphosphate = [GlcNAc-(1-&gt;4)-Mur2Ac(oyl-L-Ala-gamma-D-Glu-L-Lys-D-Ala-D-Ala)](n+1)-di-trans,octa-cis-undecaprenyl diphosphate + di-trans,octa-cis-undecaprenyl diphosphate + H(+)</text>
        <dbReference type="Rhea" id="RHEA:23708"/>
        <dbReference type="Rhea" id="RHEA-COMP:9602"/>
        <dbReference type="Rhea" id="RHEA-COMP:9603"/>
        <dbReference type="ChEBI" id="CHEBI:15378"/>
        <dbReference type="ChEBI" id="CHEBI:58405"/>
        <dbReference type="ChEBI" id="CHEBI:60033"/>
        <dbReference type="ChEBI" id="CHEBI:78435"/>
        <dbReference type="EC" id="2.4.99.28"/>
    </reaction>
</comment>
<organism evidence="30 31">
    <name type="scientific">[Ruminococcus] torques ATCC 27756</name>
    <dbReference type="NCBI Taxonomy" id="411460"/>
    <lineage>
        <taxon>Bacteria</taxon>
        <taxon>Bacillati</taxon>
        <taxon>Bacillota</taxon>
        <taxon>Clostridia</taxon>
        <taxon>Lachnospirales</taxon>
        <taxon>Lachnospiraceae</taxon>
        <taxon>Mediterraneibacter</taxon>
    </lineage>
</organism>
<evidence type="ECO:0000256" key="5">
    <source>
        <dbReference type="ARBA" id="ARBA00007739"/>
    </source>
</evidence>
<keyword evidence="13" id="KW-0812">Transmembrane</keyword>
<gene>
    <name evidence="30" type="ORF">RUMTOR_00799</name>
</gene>
<dbReference type="FunFam" id="1.10.3810.10:FF:000001">
    <property type="entry name" value="Penicillin-binding protein 1A"/>
    <property type="match status" value="1"/>
</dbReference>
<keyword evidence="15" id="KW-0133">Cell shape</keyword>
<evidence type="ECO:0000313" key="31">
    <source>
        <dbReference type="Proteomes" id="UP000003577"/>
    </source>
</evidence>
<feature type="domain" description="Glycosyl transferase family 51" evidence="29">
    <location>
        <begin position="85"/>
        <end position="271"/>
    </location>
</feature>
<dbReference type="GO" id="GO:0006508">
    <property type="term" value="P:proteolysis"/>
    <property type="evidence" value="ECO:0007669"/>
    <property type="project" value="UniProtKB-KW"/>
</dbReference>
<keyword evidence="8" id="KW-1003">Cell membrane</keyword>
<comment type="similarity">
    <text evidence="5">In the N-terminal section; belongs to the glycosyltransferase 51 family.</text>
</comment>
<comment type="catalytic activity">
    <reaction evidence="23">
        <text>Preferential cleavage: (Ac)2-L-Lys-D-Ala-|-D-Ala. Also transpeptidation of peptidyl-alanyl moieties that are N-acyl substituents of D-alanine.</text>
        <dbReference type="EC" id="3.4.16.4"/>
    </reaction>
</comment>
<dbReference type="InterPro" id="IPR001264">
    <property type="entry name" value="Glyco_trans_51"/>
</dbReference>
<evidence type="ECO:0000256" key="9">
    <source>
        <dbReference type="ARBA" id="ARBA00022645"/>
    </source>
</evidence>
<evidence type="ECO:0000256" key="21">
    <source>
        <dbReference type="ARBA" id="ARBA00023268"/>
    </source>
</evidence>
<dbReference type="Pfam" id="PF00905">
    <property type="entry name" value="Transpeptidase"/>
    <property type="match status" value="1"/>
</dbReference>
<evidence type="ECO:0000256" key="17">
    <source>
        <dbReference type="ARBA" id="ARBA00022984"/>
    </source>
</evidence>
<feature type="compositionally biased region" description="Basic residues" evidence="27">
    <location>
        <begin position="11"/>
        <end position="23"/>
    </location>
</feature>
<comment type="similarity">
    <text evidence="4">In the C-terminal section; belongs to the transpeptidase family.</text>
</comment>
<dbReference type="AlphaFoldDB" id="A5KKP6"/>
<evidence type="ECO:0000256" key="20">
    <source>
        <dbReference type="ARBA" id="ARBA00023251"/>
    </source>
</evidence>
<comment type="pathway">
    <text evidence="3">Cell wall biogenesis; peptidoglycan biosynthesis.</text>
</comment>
<evidence type="ECO:0000256" key="8">
    <source>
        <dbReference type="ARBA" id="ARBA00022475"/>
    </source>
</evidence>
<evidence type="ECO:0000256" key="23">
    <source>
        <dbReference type="ARBA" id="ARBA00034000"/>
    </source>
</evidence>
<feature type="domain" description="Penicillin-binding protein transpeptidase" evidence="28">
    <location>
        <begin position="451"/>
        <end position="712"/>
    </location>
</feature>
<dbReference type="GO" id="GO:0009252">
    <property type="term" value="P:peptidoglycan biosynthetic process"/>
    <property type="evidence" value="ECO:0007669"/>
    <property type="project" value="UniProtKB-UniPathway"/>
</dbReference>
<evidence type="ECO:0000256" key="15">
    <source>
        <dbReference type="ARBA" id="ARBA00022960"/>
    </source>
</evidence>
<evidence type="ECO:0000256" key="14">
    <source>
        <dbReference type="ARBA" id="ARBA00022801"/>
    </source>
</evidence>
<evidence type="ECO:0000256" key="1">
    <source>
        <dbReference type="ARBA" id="ARBA00002624"/>
    </source>
</evidence>
<proteinExistence type="inferred from homology"/>
<evidence type="ECO:0000256" key="12">
    <source>
        <dbReference type="ARBA" id="ARBA00022679"/>
    </source>
</evidence>
<keyword evidence="19" id="KW-0472">Membrane</keyword>
<dbReference type="EC" id="2.4.99.28" evidence="24"/>
<dbReference type="EC" id="3.4.16.4" evidence="6"/>
<reference evidence="30 31" key="1">
    <citation type="submission" date="2007-03" db="EMBL/GenBank/DDBJ databases">
        <authorList>
            <person name="Fulton L."/>
            <person name="Clifton S."/>
            <person name="Fulton B."/>
            <person name="Xu J."/>
            <person name="Minx P."/>
            <person name="Pepin K.H."/>
            <person name="Johnson M."/>
            <person name="Thiruvilangam P."/>
            <person name="Bhonagiri V."/>
            <person name="Nash W.E."/>
            <person name="Mardis E.R."/>
            <person name="Wilson R.K."/>
        </authorList>
    </citation>
    <scope>NUCLEOTIDE SEQUENCE [LARGE SCALE GENOMIC DNA]</scope>
    <source>
        <strain evidence="30 31">ATCC 27756</strain>
    </source>
</reference>
<dbReference type="GO" id="GO:0071555">
    <property type="term" value="P:cell wall organization"/>
    <property type="evidence" value="ECO:0007669"/>
    <property type="project" value="UniProtKB-KW"/>
</dbReference>
<evidence type="ECO:0000256" key="7">
    <source>
        <dbReference type="ARBA" id="ARBA00018638"/>
    </source>
</evidence>
<dbReference type="UniPathway" id="UPA00219"/>
<dbReference type="GO" id="GO:0005886">
    <property type="term" value="C:plasma membrane"/>
    <property type="evidence" value="ECO:0007669"/>
    <property type="project" value="UniProtKB-SubCell"/>
</dbReference>
<reference evidence="30 31" key="2">
    <citation type="submission" date="2007-04" db="EMBL/GenBank/DDBJ databases">
        <title>Draft genome sequence of Ruminococcus torques (ATCC 27756).</title>
        <authorList>
            <person name="Sudarsanam P."/>
            <person name="Ley R."/>
            <person name="Guruge J."/>
            <person name="Turnbaugh P.J."/>
            <person name="Mahowald M."/>
            <person name="Liep D."/>
            <person name="Gordon J."/>
        </authorList>
    </citation>
    <scope>NUCLEOTIDE SEQUENCE [LARGE SCALE GENOMIC DNA]</scope>
    <source>
        <strain evidence="30 31">ATCC 27756</strain>
    </source>
</reference>
<dbReference type="InterPro" id="IPR001460">
    <property type="entry name" value="PCN-bd_Tpept"/>
</dbReference>
<dbReference type="SUPFAM" id="SSF53955">
    <property type="entry name" value="Lysozyme-like"/>
    <property type="match status" value="1"/>
</dbReference>
<evidence type="ECO:0000256" key="2">
    <source>
        <dbReference type="ARBA" id="ARBA00004401"/>
    </source>
</evidence>
<evidence type="ECO:0000256" key="19">
    <source>
        <dbReference type="ARBA" id="ARBA00023136"/>
    </source>
</evidence>
<feature type="region of interest" description="Disordered" evidence="27">
    <location>
        <begin position="1"/>
        <end position="23"/>
    </location>
</feature>
<keyword evidence="17" id="KW-0573">Peptidoglycan synthesis</keyword>
<evidence type="ECO:0000256" key="25">
    <source>
        <dbReference type="ARBA" id="ARBA00049902"/>
    </source>
</evidence>
<dbReference type="GO" id="GO:0008658">
    <property type="term" value="F:penicillin binding"/>
    <property type="evidence" value="ECO:0007669"/>
    <property type="project" value="InterPro"/>
</dbReference>
<comment type="caution">
    <text evidence="30">The sequence shown here is derived from an EMBL/GenBank/DDBJ whole genome shotgun (WGS) entry which is preliminary data.</text>
</comment>
<keyword evidence="11" id="KW-0328">Glycosyltransferase</keyword>
<keyword evidence="18" id="KW-1133">Transmembrane helix</keyword>
<dbReference type="GO" id="GO:0008360">
    <property type="term" value="P:regulation of cell shape"/>
    <property type="evidence" value="ECO:0007669"/>
    <property type="project" value="UniProtKB-KW"/>
</dbReference>
<evidence type="ECO:0000256" key="24">
    <source>
        <dbReference type="ARBA" id="ARBA00044770"/>
    </source>
</evidence>
<evidence type="ECO:0000256" key="11">
    <source>
        <dbReference type="ARBA" id="ARBA00022676"/>
    </source>
</evidence>
<keyword evidence="20" id="KW-0046">Antibiotic resistance</keyword>
<dbReference type="InterPro" id="IPR050396">
    <property type="entry name" value="Glycosyltr_51/Transpeptidase"/>
</dbReference>
<keyword evidence="16" id="KW-0735">Signal-anchor</keyword>